<feature type="compositionally biased region" description="Polar residues" evidence="1">
    <location>
        <begin position="37"/>
        <end position="49"/>
    </location>
</feature>
<evidence type="ECO:0000256" key="1">
    <source>
        <dbReference type="SAM" id="MobiDB-lite"/>
    </source>
</evidence>
<feature type="region of interest" description="Disordered" evidence="1">
    <location>
        <begin position="128"/>
        <end position="154"/>
    </location>
</feature>
<dbReference type="Proteomes" id="UP001194696">
    <property type="component" value="Unassembled WGS sequence"/>
</dbReference>
<protein>
    <submittedName>
        <fullName evidence="2">Uncharacterized protein</fullName>
    </submittedName>
</protein>
<accession>A0ABQ7K3B8</accession>
<dbReference type="EMBL" id="JAAAIM010000300">
    <property type="protein sequence ID" value="KAG0290300.1"/>
    <property type="molecule type" value="Genomic_DNA"/>
</dbReference>
<comment type="caution">
    <text evidence="2">The sequence shown here is derived from an EMBL/GenBank/DDBJ whole genome shotgun (WGS) entry which is preliminary data.</text>
</comment>
<feature type="compositionally biased region" description="Basic and acidic residues" evidence="1">
    <location>
        <begin position="90"/>
        <end position="100"/>
    </location>
</feature>
<organism evidence="2 3">
    <name type="scientific">Linnemannia gamsii</name>
    <dbReference type="NCBI Taxonomy" id="64522"/>
    <lineage>
        <taxon>Eukaryota</taxon>
        <taxon>Fungi</taxon>
        <taxon>Fungi incertae sedis</taxon>
        <taxon>Mucoromycota</taxon>
        <taxon>Mortierellomycotina</taxon>
        <taxon>Mortierellomycetes</taxon>
        <taxon>Mortierellales</taxon>
        <taxon>Mortierellaceae</taxon>
        <taxon>Linnemannia</taxon>
    </lineage>
</organism>
<keyword evidence="3" id="KW-1185">Reference proteome</keyword>
<feature type="region of interest" description="Disordered" evidence="1">
    <location>
        <begin position="32"/>
        <end position="53"/>
    </location>
</feature>
<gene>
    <name evidence="2" type="ORF">BGZ96_006269</name>
</gene>
<evidence type="ECO:0000313" key="3">
    <source>
        <dbReference type="Proteomes" id="UP001194696"/>
    </source>
</evidence>
<proteinExistence type="predicted"/>
<name>A0ABQ7K3B8_9FUNG</name>
<feature type="region of interest" description="Disordered" evidence="1">
    <location>
        <begin position="70"/>
        <end position="100"/>
    </location>
</feature>
<evidence type="ECO:0000313" key="2">
    <source>
        <dbReference type="EMBL" id="KAG0290300.1"/>
    </source>
</evidence>
<sequence>MNIEDYFQYTRRFTERLDELGVDYSEQDRKKIKMASKSKQAPSTLNTNHLPDDIDHTHRAKAAMAARANKEFMGPNDPELPDNEQTSANKRQDVLQPADKEITRPATYTCQLLQVFDQEGKPVPLYSPISSLPSERDSSSFLPTKRGLGPKPPKLRSALKIIPKPATMRHQLATL</sequence>
<reference evidence="2 3" key="1">
    <citation type="journal article" date="2020" name="Fungal Divers.">
        <title>Resolving the Mortierellaceae phylogeny through synthesis of multi-gene phylogenetics and phylogenomics.</title>
        <authorList>
            <person name="Vandepol N."/>
            <person name="Liber J."/>
            <person name="Desiro A."/>
            <person name="Na H."/>
            <person name="Kennedy M."/>
            <person name="Barry K."/>
            <person name="Grigoriev I.V."/>
            <person name="Miller A.N."/>
            <person name="O'Donnell K."/>
            <person name="Stajich J.E."/>
            <person name="Bonito G."/>
        </authorList>
    </citation>
    <scope>NUCLEOTIDE SEQUENCE [LARGE SCALE GENOMIC DNA]</scope>
    <source>
        <strain evidence="2 3">AD045</strain>
    </source>
</reference>